<evidence type="ECO:0000256" key="1">
    <source>
        <dbReference type="ARBA" id="ARBA00022468"/>
    </source>
</evidence>
<gene>
    <name evidence="4" type="primary">LOC115157262</name>
</gene>
<dbReference type="Pfam" id="PF00620">
    <property type="entry name" value="RhoGAP"/>
    <property type="match status" value="1"/>
</dbReference>
<feature type="region of interest" description="Disordered" evidence="2">
    <location>
        <begin position="384"/>
        <end position="582"/>
    </location>
</feature>
<dbReference type="GeneTree" id="ENSGT00940000165396"/>
<dbReference type="InterPro" id="IPR000198">
    <property type="entry name" value="RhoGAP_dom"/>
</dbReference>
<dbReference type="AlphaFoldDB" id="A0A673W1J7"/>
<feature type="compositionally biased region" description="Acidic residues" evidence="2">
    <location>
        <begin position="554"/>
        <end position="577"/>
    </location>
</feature>
<protein>
    <submittedName>
        <fullName evidence="4">Uncharacterized LOC115157262</fullName>
    </submittedName>
</protein>
<feature type="region of interest" description="Disordered" evidence="2">
    <location>
        <begin position="594"/>
        <end position="695"/>
    </location>
</feature>
<dbReference type="InterPro" id="IPR051576">
    <property type="entry name" value="PX-Rho_GAP"/>
</dbReference>
<feature type="region of interest" description="Disordered" evidence="2">
    <location>
        <begin position="328"/>
        <end position="352"/>
    </location>
</feature>
<evidence type="ECO:0000259" key="3">
    <source>
        <dbReference type="PROSITE" id="PS50238"/>
    </source>
</evidence>
<feature type="compositionally biased region" description="Acidic residues" evidence="2">
    <location>
        <begin position="477"/>
        <end position="486"/>
    </location>
</feature>
<dbReference type="PANTHER" id="PTHR15729">
    <property type="entry name" value="CDC42 GTPASE-ACTIVATING PROTEIN"/>
    <property type="match status" value="1"/>
</dbReference>
<keyword evidence="5" id="KW-1185">Reference proteome</keyword>
<feature type="compositionally biased region" description="Polar residues" evidence="2">
    <location>
        <begin position="594"/>
        <end position="606"/>
    </location>
</feature>
<feature type="compositionally biased region" description="Basic and acidic residues" evidence="2">
    <location>
        <begin position="631"/>
        <end position="661"/>
    </location>
</feature>
<dbReference type="SMART" id="SM00324">
    <property type="entry name" value="RhoGAP"/>
    <property type="match status" value="1"/>
</dbReference>
<dbReference type="InParanoid" id="A0A673W1J7"/>
<dbReference type="CDD" id="cd04384">
    <property type="entry name" value="RhoGAP_CdGAP"/>
    <property type="match status" value="1"/>
</dbReference>
<dbReference type="Ensembl" id="ENSSTUT00000006489.1">
    <property type="protein sequence ID" value="ENSSTUP00000006109.1"/>
    <property type="gene ID" value="ENSSTUG00000003026.1"/>
</dbReference>
<dbReference type="PANTHER" id="PTHR15729:SF12">
    <property type="entry name" value="RHO GTPASE-ACTIVATING PROTEIN 30"/>
    <property type="match status" value="1"/>
</dbReference>
<keyword evidence="1" id="KW-0343">GTPase activation</keyword>
<reference evidence="4" key="1">
    <citation type="submission" date="2025-08" db="UniProtKB">
        <authorList>
            <consortium name="Ensembl"/>
        </authorList>
    </citation>
    <scope>IDENTIFICATION</scope>
</reference>
<dbReference type="GO" id="GO:0007264">
    <property type="term" value="P:small GTPase-mediated signal transduction"/>
    <property type="evidence" value="ECO:0007669"/>
    <property type="project" value="TreeGrafter"/>
</dbReference>
<feature type="compositionally biased region" description="Low complexity" evidence="2">
    <location>
        <begin position="506"/>
        <end position="518"/>
    </location>
</feature>
<feature type="compositionally biased region" description="Basic and acidic residues" evidence="2">
    <location>
        <begin position="388"/>
        <end position="476"/>
    </location>
</feature>
<evidence type="ECO:0000256" key="2">
    <source>
        <dbReference type="SAM" id="MobiDB-lite"/>
    </source>
</evidence>
<name>A0A673W1J7_SALTR</name>
<evidence type="ECO:0000313" key="5">
    <source>
        <dbReference type="Proteomes" id="UP000472277"/>
    </source>
</evidence>
<reference evidence="4" key="2">
    <citation type="submission" date="2025-09" db="UniProtKB">
        <authorList>
            <consortium name="Ensembl"/>
        </authorList>
    </citation>
    <scope>IDENTIFICATION</scope>
</reference>
<feature type="compositionally biased region" description="Basic and acidic residues" evidence="2">
    <location>
        <begin position="487"/>
        <end position="502"/>
    </location>
</feature>
<dbReference type="PROSITE" id="PS50238">
    <property type="entry name" value="RHOGAP"/>
    <property type="match status" value="1"/>
</dbReference>
<organism evidence="4 5">
    <name type="scientific">Salmo trutta</name>
    <name type="common">Brown trout</name>
    <dbReference type="NCBI Taxonomy" id="8032"/>
    <lineage>
        <taxon>Eukaryota</taxon>
        <taxon>Metazoa</taxon>
        <taxon>Chordata</taxon>
        <taxon>Craniata</taxon>
        <taxon>Vertebrata</taxon>
        <taxon>Euteleostomi</taxon>
        <taxon>Actinopterygii</taxon>
        <taxon>Neopterygii</taxon>
        <taxon>Teleostei</taxon>
        <taxon>Protacanthopterygii</taxon>
        <taxon>Salmoniformes</taxon>
        <taxon>Salmonidae</taxon>
        <taxon>Salmoninae</taxon>
        <taxon>Salmo</taxon>
    </lineage>
</organism>
<dbReference type="InterPro" id="IPR008936">
    <property type="entry name" value="Rho_GTPase_activation_prot"/>
</dbReference>
<accession>A0A673W1J7</accession>
<feature type="domain" description="Rho-GAP" evidence="3">
    <location>
        <begin position="17"/>
        <end position="212"/>
    </location>
</feature>
<sequence>MRRLRRKGGNNEKVFGCDLLDHLSTTCQEIPQVLRSCSEFIEEHGVVDGIYRLSGVSSNTQKLRGEFDSEGTPDLNKDVYLQDIHCVSSVCKAYFRELPNPLLTYQLYDKYAEAVAIQLEEERLVKIKDVLKELPAPHYKTLEFLMRHLVKMASHSSHTNMHSRNLAIVWAPNLLRSKDIEASGFNGTAAFMEVRVQSIVVEFILTHVPQLFPDSGITERRKSLPSPSIHNPEEPFFRAIPFQLGNISPGDGPPAMRSYHAIIDGTDKRKGSLKGRKWNYYLLIQWASSSGGDVGSGYAVTYRRGQGASVSVVSGGGGTQGIYSRLDSHCGGGNSTEALQPPSRSPGLSSKADRRAGIHISGPFSVTVPLHITSGLAFGVLQGGGADRGNHRGGQESGDKGEGGEGDRRKGREGERQKGREGDRQEGGEGERHIRVEVMREDKTDLGKRRNEEVTGERRGEAEEDKVEEKGGRGEEEREEEVNGDYEVEHRSPGLSHDRPDPVTRPPVDTQTQIQTQTPIHRPLSIDQYGRANKSMSLPYMSRPFLPALSSSSSEEEEEDEEGDDDYDKEDEEDDDDMFCKSLPSSLVFNRLTWSGPQTDLENSLSPAPVPSQPLDGASDDGPIPSSEARMPPEHLDIDSPDCRDQSVELLRHSKAEEKNSLEAMKLVEEEDAEQDQDSQEKDQADTLTNTCTER</sequence>
<dbReference type="SUPFAM" id="SSF48350">
    <property type="entry name" value="GTPase activation domain, GAP"/>
    <property type="match status" value="1"/>
</dbReference>
<feature type="compositionally biased region" description="Acidic residues" evidence="2">
    <location>
        <begin position="669"/>
        <end position="678"/>
    </location>
</feature>
<dbReference type="Proteomes" id="UP000472277">
    <property type="component" value="Chromosome 21"/>
</dbReference>
<evidence type="ECO:0000313" key="4">
    <source>
        <dbReference type="Ensembl" id="ENSSTUP00000006109.1"/>
    </source>
</evidence>
<dbReference type="GO" id="GO:0005096">
    <property type="term" value="F:GTPase activator activity"/>
    <property type="evidence" value="ECO:0007669"/>
    <property type="project" value="UniProtKB-KW"/>
</dbReference>
<dbReference type="Gene3D" id="1.10.555.10">
    <property type="entry name" value="Rho GTPase activation protein"/>
    <property type="match status" value="1"/>
</dbReference>
<dbReference type="FunFam" id="1.10.555.10:FF:000002">
    <property type="entry name" value="rho GTPase-activating protein 32 isoform X1"/>
    <property type="match status" value="1"/>
</dbReference>
<proteinExistence type="predicted"/>